<keyword evidence="4" id="KW-1185">Reference proteome</keyword>
<dbReference type="EMBL" id="JAUKUD010000001">
    <property type="protein sequence ID" value="KAK0752822.1"/>
    <property type="molecule type" value="Genomic_DNA"/>
</dbReference>
<comment type="caution">
    <text evidence="3">The sequence shown here is derived from an EMBL/GenBank/DDBJ whole genome shotgun (WGS) entry which is preliminary data.</text>
</comment>
<feature type="transmembrane region" description="Helical" evidence="2">
    <location>
        <begin position="38"/>
        <end position="57"/>
    </location>
</feature>
<gene>
    <name evidence="3" type="ORF">B0T18DRAFT_395449</name>
</gene>
<dbReference type="Proteomes" id="UP001172155">
    <property type="component" value="Unassembled WGS sequence"/>
</dbReference>
<keyword evidence="2" id="KW-0472">Membrane</keyword>
<evidence type="ECO:0000313" key="3">
    <source>
        <dbReference type="EMBL" id="KAK0752822.1"/>
    </source>
</evidence>
<protein>
    <submittedName>
        <fullName evidence="3">Uncharacterized protein</fullName>
    </submittedName>
</protein>
<proteinExistence type="predicted"/>
<evidence type="ECO:0000313" key="4">
    <source>
        <dbReference type="Proteomes" id="UP001172155"/>
    </source>
</evidence>
<name>A0AA40KBM9_9PEZI</name>
<feature type="transmembrane region" description="Helical" evidence="2">
    <location>
        <begin position="137"/>
        <end position="157"/>
    </location>
</feature>
<feature type="transmembrane region" description="Helical" evidence="2">
    <location>
        <begin position="69"/>
        <end position="87"/>
    </location>
</feature>
<feature type="region of interest" description="Disordered" evidence="1">
    <location>
        <begin position="1"/>
        <end position="26"/>
    </location>
</feature>
<reference evidence="3" key="1">
    <citation type="submission" date="2023-06" db="EMBL/GenBank/DDBJ databases">
        <title>Genome-scale phylogeny and comparative genomics of the fungal order Sordariales.</title>
        <authorList>
            <consortium name="Lawrence Berkeley National Laboratory"/>
            <person name="Hensen N."/>
            <person name="Bonometti L."/>
            <person name="Westerberg I."/>
            <person name="Brannstrom I.O."/>
            <person name="Guillou S."/>
            <person name="Cros-Aarteil S."/>
            <person name="Calhoun S."/>
            <person name="Haridas S."/>
            <person name="Kuo A."/>
            <person name="Mondo S."/>
            <person name="Pangilinan J."/>
            <person name="Riley R."/>
            <person name="LaButti K."/>
            <person name="Andreopoulos B."/>
            <person name="Lipzen A."/>
            <person name="Chen C."/>
            <person name="Yanf M."/>
            <person name="Daum C."/>
            <person name="Ng V."/>
            <person name="Clum A."/>
            <person name="Steindorff A."/>
            <person name="Ohm R."/>
            <person name="Martin F."/>
            <person name="Silar P."/>
            <person name="Natvig D."/>
            <person name="Lalanne C."/>
            <person name="Gautier V."/>
            <person name="Ament-velasquez S.L."/>
            <person name="Kruys A."/>
            <person name="Hutchinson M.I."/>
            <person name="Powell A.J."/>
            <person name="Barry K."/>
            <person name="Miller A.N."/>
            <person name="Grigoriev I.V."/>
            <person name="Debuchy R."/>
            <person name="Gladieux P."/>
            <person name="Thoren M.H."/>
            <person name="Johannesson H."/>
        </authorList>
    </citation>
    <scope>NUCLEOTIDE SEQUENCE</scope>
    <source>
        <strain evidence="3">SMH3187-1</strain>
    </source>
</reference>
<feature type="compositionally biased region" description="Polar residues" evidence="1">
    <location>
        <begin position="1"/>
        <end position="11"/>
    </location>
</feature>
<keyword evidence="2" id="KW-0812">Transmembrane</keyword>
<evidence type="ECO:0000256" key="2">
    <source>
        <dbReference type="SAM" id="Phobius"/>
    </source>
</evidence>
<dbReference type="AlphaFoldDB" id="A0AA40KBM9"/>
<evidence type="ECO:0000256" key="1">
    <source>
        <dbReference type="SAM" id="MobiDB-lite"/>
    </source>
</evidence>
<keyword evidence="2" id="KW-1133">Transmembrane helix</keyword>
<feature type="transmembrane region" description="Helical" evidence="2">
    <location>
        <begin position="473"/>
        <end position="497"/>
    </location>
</feature>
<organism evidence="3 4">
    <name type="scientific">Schizothecium vesticola</name>
    <dbReference type="NCBI Taxonomy" id="314040"/>
    <lineage>
        <taxon>Eukaryota</taxon>
        <taxon>Fungi</taxon>
        <taxon>Dikarya</taxon>
        <taxon>Ascomycota</taxon>
        <taxon>Pezizomycotina</taxon>
        <taxon>Sordariomycetes</taxon>
        <taxon>Sordariomycetidae</taxon>
        <taxon>Sordariales</taxon>
        <taxon>Schizotheciaceae</taxon>
        <taxon>Schizothecium</taxon>
    </lineage>
</organism>
<sequence length="507" mass="54068">MGSPEISSPTNGDIKEDYQGESETTPQNNTSKFITVGLLRWLGTAILAVLFYLDIFFHQGRTLTSGEKTIFDSLVVAISLALGLNSAASLRHIAMYAKRWFEGRRQVAVKDIEVHSFVALVQLLFRTSVPLLKVACVLWLLLNFAIQTAIATIGLTFKAEPGIQEIYIDSTLGEIAIPDMSRFARVGRFTDGSRPQSVAAHILGDIGTSYEFSNIPQEIMTNAPIAKHPYAFWDGGDHWEYVFTKSAPVSGSQEFNFLSVYSDEHVKSSATCRTPPYTFTLSGGVLTVTPTDGQNNTVLFPARPLGDESIMYLTESVLRNASANATGQCGPGCATVRVVEPRTAPATENPESVSPGSLFYYYECNITVAPEHDRAGMFGLAPATAAVAAQAVALGDSRAPSAVNGTPGAGQYTAYTLGLELGQAQNNNATAMARALSRFAIGVVAAAARTNPTVLVQGYPPRQGLRLVLDKPAIFGGILAATVGVQLVLLAGAVILVRLGERGGKKG</sequence>
<accession>A0AA40KBM9</accession>